<evidence type="ECO:0000313" key="6">
    <source>
        <dbReference type="EMBL" id="CAG8955697.1"/>
    </source>
</evidence>
<dbReference type="EMBL" id="CAJVRL010000065">
    <property type="protein sequence ID" value="CAG8955697.1"/>
    <property type="molecule type" value="Genomic_DNA"/>
</dbReference>
<evidence type="ECO:0000256" key="3">
    <source>
        <dbReference type="ARBA" id="ARBA00022989"/>
    </source>
</evidence>
<feature type="domain" description="LicD/FKTN/FKRP nucleotidyltransferase" evidence="5">
    <location>
        <begin position="55"/>
        <end position="158"/>
    </location>
</feature>
<dbReference type="PANTHER" id="PTHR15407">
    <property type="entry name" value="FUKUTIN-RELATED"/>
    <property type="match status" value="1"/>
</dbReference>
<dbReference type="Proteomes" id="UP000696280">
    <property type="component" value="Unassembled WGS sequence"/>
</dbReference>
<proteinExistence type="predicted"/>
<dbReference type="OrthoDB" id="444255at2759"/>
<feature type="domain" description="LicD/FKTN/FKRP nucleotidyltransferase" evidence="5">
    <location>
        <begin position="164"/>
        <end position="202"/>
    </location>
</feature>
<gene>
    <name evidence="6" type="ORF">HYFRA_00010963</name>
</gene>
<evidence type="ECO:0000313" key="7">
    <source>
        <dbReference type="Proteomes" id="UP000696280"/>
    </source>
</evidence>
<evidence type="ECO:0000259" key="5">
    <source>
        <dbReference type="Pfam" id="PF04991"/>
    </source>
</evidence>
<keyword evidence="3" id="KW-1133">Transmembrane helix</keyword>
<evidence type="ECO:0000256" key="4">
    <source>
        <dbReference type="ARBA" id="ARBA00023136"/>
    </source>
</evidence>
<comment type="caution">
    <text evidence="6">The sequence shown here is derived from an EMBL/GenBank/DDBJ whole genome shotgun (WGS) entry which is preliminary data.</text>
</comment>
<comment type="subcellular location">
    <subcellularLocation>
        <location evidence="1">Membrane</location>
        <topology evidence="1">Single-pass membrane protein</topology>
    </subcellularLocation>
</comment>
<name>A0A9N9L163_9HELO</name>
<dbReference type="Pfam" id="PF04991">
    <property type="entry name" value="LicD"/>
    <property type="match status" value="2"/>
</dbReference>
<dbReference type="GO" id="GO:0016020">
    <property type="term" value="C:membrane"/>
    <property type="evidence" value="ECO:0007669"/>
    <property type="project" value="UniProtKB-SubCell"/>
</dbReference>
<keyword evidence="2" id="KW-0812">Transmembrane</keyword>
<keyword evidence="7" id="KW-1185">Reference proteome</keyword>
<dbReference type="GO" id="GO:0009100">
    <property type="term" value="P:glycoprotein metabolic process"/>
    <property type="evidence" value="ECO:0007669"/>
    <property type="project" value="UniProtKB-ARBA"/>
</dbReference>
<dbReference type="InterPro" id="IPR007074">
    <property type="entry name" value="LicD/FKTN/FKRP_NTP_transf"/>
</dbReference>
<sequence length="331" mass="38519">MSGREGDPPEKFFHESIFHAHYDGRYADHELGYQERKEVLTNLIQTYLTTMADIGVESWIMHGTLLGWWWNRKILPWDSDSDVQVTEATMSYLASFYNMTTYYYQTPRIPDGREYMLEINPHYINRSQLDSLNVIDARWVDMESGLFIDITAVRYDPDLGLLECKDGHQYYKTEIFPLRDTFFEGTAAKIPFKYKQILEDEYTQNSLTDTTFEGSPLSIENGGRYTSEDTQTQYIYHPEDVDSEPDTTADDNLRLSRPVLNHKHISSEPMPDPSVEEQSAGQDFVFVHSHGKELVKESQDEDVIALETVLNLQKKAERIEARCRGSRWKCF</sequence>
<dbReference type="InterPro" id="IPR009644">
    <property type="entry name" value="FKTN/MNN4/W02B3.4-1"/>
</dbReference>
<evidence type="ECO:0000256" key="1">
    <source>
        <dbReference type="ARBA" id="ARBA00004167"/>
    </source>
</evidence>
<reference evidence="6" key="1">
    <citation type="submission" date="2021-07" db="EMBL/GenBank/DDBJ databases">
        <authorList>
            <person name="Durling M."/>
        </authorList>
    </citation>
    <scope>NUCLEOTIDE SEQUENCE</scope>
</reference>
<keyword evidence="4" id="KW-0472">Membrane</keyword>
<protein>
    <recommendedName>
        <fullName evidence="5">LicD/FKTN/FKRP nucleotidyltransferase domain-containing protein</fullName>
    </recommendedName>
</protein>
<organism evidence="6 7">
    <name type="scientific">Hymenoscyphus fraxineus</name>
    <dbReference type="NCBI Taxonomy" id="746836"/>
    <lineage>
        <taxon>Eukaryota</taxon>
        <taxon>Fungi</taxon>
        <taxon>Dikarya</taxon>
        <taxon>Ascomycota</taxon>
        <taxon>Pezizomycotina</taxon>
        <taxon>Leotiomycetes</taxon>
        <taxon>Helotiales</taxon>
        <taxon>Helotiaceae</taxon>
        <taxon>Hymenoscyphus</taxon>
    </lineage>
</organism>
<accession>A0A9N9L163</accession>
<dbReference type="PANTHER" id="PTHR15407:SF32">
    <property type="entry name" value="PROTEIN (MNN4), PUTATIVE (AFU_ORTHOLOGUE AFUA_1G03790)-RELATED"/>
    <property type="match status" value="1"/>
</dbReference>
<evidence type="ECO:0000256" key="2">
    <source>
        <dbReference type="ARBA" id="ARBA00022692"/>
    </source>
</evidence>
<dbReference type="AlphaFoldDB" id="A0A9N9L163"/>